<keyword evidence="1" id="KW-0812">Transmembrane</keyword>
<evidence type="ECO:0000313" key="3">
    <source>
        <dbReference type="Proteomes" id="UP000176185"/>
    </source>
</evidence>
<keyword evidence="1" id="KW-1133">Transmembrane helix</keyword>
<protein>
    <recommendedName>
        <fullName evidence="4">Major facilitator superfamily (MFS) profile domain-containing protein</fullName>
    </recommendedName>
</protein>
<sequence length="139" mass="15443">MKTLLNVAGWAMFLFGMLAAVSFVLASSFVMLDPVVQEFLVAYGFQICMAAVILALFLGRVEERLPSEIFEVGRDALFQFFVGWVFLSISIFMLVFRDSWTSEVPLVWAAILLVAVTLLVVSRLMWKSAYPAKVSGSSS</sequence>
<keyword evidence="1" id="KW-0472">Membrane</keyword>
<feature type="transmembrane region" description="Helical" evidence="1">
    <location>
        <begin position="106"/>
        <end position="126"/>
    </location>
</feature>
<organism evidence="2 3">
    <name type="scientific">Candidatus Adlerbacteria bacterium RIFCSPLOWO2_01_FULL_51_16</name>
    <dbReference type="NCBI Taxonomy" id="1797243"/>
    <lineage>
        <taxon>Bacteria</taxon>
        <taxon>Candidatus Adleribacteriota</taxon>
    </lineage>
</organism>
<gene>
    <name evidence="2" type="ORF">A2943_01885</name>
</gene>
<proteinExistence type="predicted"/>
<dbReference type="STRING" id="1797243.A2943_01885"/>
<evidence type="ECO:0008006" key="4">
    <source>
        <dbReference type="Google" id="ProtNLM"/>
    </source>
</evidence>
<accession>A0A1F4XFH2</accession>
<dbReference type="Proteomes" id="UP000176185">
    <property type="component" value="Unassembled WGS sequence"/>
</dbReference>
<evidence type="ECO:0000256" key="1">
    <source>
        <dbReference type="SAM" id="Phobius"/>
    </source>
</evidence>
<evidence type="ECO:0000313" key="2">
    <source>
        <dbReference type="EMBL" id="OGC80429.1"/>
    </source>
</evidence>
<feature type="transmembrane region" description="Helical" evidence="1">
    <location>
        <begin position="7"/>
        <end position="27"/>
    </location>
</feature>
<comment type="caution">
    <text evidence="2">The sequence shown here is derived from an EMBL/GenBank/DDBJ whole genome shotgun (WGS) entry which is preliminary data.</text>
</comment>
<reference evidence="2 3" key="1">
    <citation type="journal article" date="2016" name="Nat. Commun.">
        <title>Thousands of microbial genomes shed light on interconnected biogeochemical processes in an aquifer system.</title>
        <authorList>
            <person name="Anantharaman K."/>
            <person name="Brown C.T."/>
            <person name="Hug L.A."/>
            <person name="Sharon I."/>
            <person name="Castelle C.J."/>
            <person name="Probst A.J."/>
            <person name="Thomas B.C."/>
            <person name="Singh A."/>
            <person name="Wilkins M.J."/>
            <person name="Karaoz U."/>
            <person name="Brodie E.L."/>
            <person name="Williams K.H."/>
            <person name="Hubbard S.S."/>
            <person name="Banfield J.F."/>
        </authorList>
    </citation>
    <scope>NUCLEOTIDE SEQUENCE [LARGE SCALE GENOMIC DNA]</scope>
</reference>
<name>A0A1F4XFH2_9BACT</name>
<dbReference type="AlphaFoldDB" id="A0A1F4XFH2"/>
<feature type="transmembrane region" description="Helical" evidence="1">
    <location>
        <begin position="80"/>
        <end position="100"/>
    </location>
</feature>
<dbReference type="EMBL" id="MEWX01000023">
    <property type="protein sequence ID" value="OGC80429.1"/>
    <property type="molecule type" value="Genomic_DNA"/>
</dbReference>
<feature type="transmembrane region" description="Helical" evidence="1">
    <location>
        <begin position="39"/>
        <end position="59"/>
    </location>
</feature>